<keyword evidence="2" id="KW-1185">Reference proteome</keyword>
<gene>
    <name evidence="1" type="ORF">FJTKL_05138</name>
</gene>
<sequence length="166" mass="18422">MPMRASTYDARTESIPIPFSVHAHCLRTGLLLLLLPQSEQTDTGNLDDLESHTGNITLGLALTTETSQEDLVVLVHEVQATVVGDCSHHVSAHHIHMNRVERRKGLFVPKAVTFFPFLINCTRTHFRMAELGCLASTPTFSRTIPLAWEEPPKGEDLKAVPSARFL</sequence>
<proteinExistence type="predicted"/>
<name>A0ABR4FEL7_9PEZI</name>
<evidence type="ECO:0000313" key="2">
    <source>
        <dbReference type="Proteomes" id="UP001600888"/>
    </source>
</evidence>
<accession>A0ABR4FEL7</accession>
<comment type="caution">
    <text evidence="1">The sequence shown here is derived from an EMBL/GenBank/DDBJ whole genome shotgun (WGS) entry which is preliminary data.</text>
</comment>
<protein>
    <submittedName>
        <fullName evidence="1">Uncharacterized protein</fullName>
    </submittedName>
</protein>
<reference evidence="1 2" key="1">
    <citation type="submission" date="2024-03" db="EMBL/GenBank/DDBJ databases">
        <title>A high-quality draft genome sequence of Diaporthe vaccinii, a causative agent of upright dieback and viscid rot disease in cranberry plants.</title>
        <authorList>
            <person name="Sarrasin M."/>
            <person name="Lang B.F."/>
            <person name="Burger G."/>
        </authorList>
    </citation>
    <scope>NUCLEOTIDE SEQUENCE [LARGE SCALE GENOMIC DNA]</scope>
    <source>
        <strain evidence="1 2">IS7</strain>
    </source>
</reference>
<dbReference type="Proteomes" id="UP001600888">
    <property type="component" value="Unassembled WGS sequence"/>
</dbReference>
<organism evidence="1 2">
    <name type="scientific">Diaporthe vaccinii</name>
    <dbReference type="NCBI Taxonomy" id="105482"/>
    <lineage>
        <taxon>Eukaryota</taxon>
        <taxon>Fungi</taxon>
        <taxon>Dikarya</taxon>
        <taxon>Ascomycota</taxon>
        <taxon>Pezizomycotina</taxon>
        <taxon>Sordariomycetes</taxon>
        <taxon>Sordariomycetidae</taxon>
        <taxon>Diaporthales</taxon>
        <taxon>Diaporthaceae</taxon>
        <taxon>Diaporthe</taxon>
        <taxon>Diaporthe eres species complex</taxon>
    </lineage>
</organism>
<evidence type="ECO:0000313" key="1">
    <source>
        <dbReference type="EMBL" id="KAL2293148.1"/>
    </source>
</evidence>
<dbReference type="EMBL" id="JBAWTH010000001">
    <property type="protein sequence ID" value="KAL2293148.1"/>
    <property type="molecule type" value="Genomic_DNA"/>
</dbReference>